<dbReference type="Proteomes" id="UP000233837">
    <property type="component" value="Unassembled WGS sequence"/>
</dbReference>
<dbReference type="AlphaFoldDB" id="A0A2I0VV98"/>
<evidence type="ECO:0000259" key="1">
    <source>
        <dbReference type="Pfam" id="PF03101"/>
    </source>
</evidence>
<keyword evidence="3" id="KW-1185">Reference proteome</keyword>
<evidence type="ECO:0000313" key="2">
    <source>
        <dbReference type="EMBL" id="PKU67332.1"/>
    </source>
</evidence>
<feature type="domain" description="FAR1" evidence="1">
    <location>
        <begin position="19"/>
        <end position="105"/>
    </location>
</feature>
<dbReference type="EMBL" id="KZ503205">
    <property type="protein sequence ID" value="PKU67332.1"/>
    <property type="molecule type" value="Genomic_DNA"/>
</dbReference>
<sequence length="201" mass="23100">MNIFSQGIYNSEKEAYEKYCHYAHSTGFNVRKDHHHFWPNTRKIKSKDFMCFKAVFKKETEIGTKVKYQKSCTRTGCPAMIKFLVSQDGIWGVNKSIESHNHKLARPDDQYLLRSSWSISDENASILKSMSQAGIRTVDAFRYLSDEVGGVGNLGFTKWDAYNYIKKKKEETRLRLETQIHSSSCLKNGQLMITCCLGCAN</sequence>
<dbReference type="InterPro" id="IPR004330">
    <property type="entry name" value="FAR1_DNA_bnd_dom"/>
</dbReference>
<reference evidence="2 3" key="2">
    <citation type="journal article" date="2017" name="Nature">
        <title>The Apostasia genome and the evolution of orchids.</title>
        <authorList>
            <person name="Zhang G.Q."/>
            <person name="Liu K.W."/>
            <person name="Li Z."/>
            <person name="Lohaus R."/>
            <person name="Hsiao Y.Y."/>
            <person name="Niu S.C."/>
            <person name="Wang J.Y."/>
            <person name="Lin Y.C."/>
            <person name="Xu Q."/>
            <person name="Chen L.J."/>
            <person name="Yoshida K."/>
            <person name="Fujiwara S."/>
            <person name="Wang Z.W."/>
            <person name="Zhang Y.Q."/>
            <person name="Mitsuda N."/>
            <person name="Wang M."/>
            <person name="Liu G.H."/>
            <person name="Pecoraro L."/>
            <person name="Huang H.X."/>
            <person name="Xiao X.J."/>
            <person name="Lin M."/>
            <person name="Wu X.Y."/>
            <person name="Wu W.L."/>
            <person name="Chen Y.Y."/>
            <person name="Chang S.B."/>
            <person name="Sakamoto S."/>
            <person name="Ohme-Takagi M."/>
            <person name="Yagi M."/>
            <person name="Zeng S.J."/>
            <person name="Shen C.Y."/>
            <person name="Yeh C.M."/>
            <person name="Luo Y.B."/>
            <person name="Tsai W.C."/>
            <person name="Van de Peer Y."/>
            <person name="Liu Z.J."/>
        </authorList>
    </citation>
    <scope>NUCLEOTIDE SEQUENCE [LARGE SCALE GENOMIC DNA]</scope>
    <source>
        <tissue evidence="2">The whole plant</tissue>
    </source>
</reference>
<accession>A0A2I0VV98</accession>
<name>A0A2I0VV98_9ASPA</name>
<evidence type="ECO:0000313" key="3">
    <source>
        <dbReference type="Proteomes" id="UP000233837"/>
    </source>
</evidence>
<dbReference type="PANTHER" id="PTHR47718:SF17">
    <property type="entry name" value="PROTEIN FAR1-RELATED SEQUENCE 5-LIKE"/>
    <property type="match status" value="1"/>
</dbReference>
<dbReference type="Pfam" id="PF03101">
    <property type="entry name" value="FAR1"/>
    <property type="match status" value="1"/>
</dbReference>
<gene>
    <name evidence="2" type="primary">FRS5</name>
    <name evidence="2" type="ORF">MA16_Dca024409</name>
</gene>
<reference evidence="2 3" key="1">
    <citation type="journal article" date="2016" name="Sci. Rep.">
        <title>The Dendrobium catenatum Lindl. genome sequence provides insights into polysaccharide synthase, floral development and adaptive evolution.</title>
        <authorList>
            <person name="Zhang G.Q."/>
            <person name="Xu Q."/>
            <person name="Bian C."/>
            <person name="Tsai W.C."/>
            <person name="Yeh C.M."/>
            <person name="Liu K.W."/>
            <person name="Yoshida K."/>
            <person name="Zhang L.S."/>
            <person name="Chang S.B."/>
            <person name="Chen F."/>
            <person name="Shi Y."/>
            <person name="Su Y.Y."/>
            <person name="Zhang Y.Q."/>
            <person name="Chen L.J."/>
            <person name="Yin Y."/>
            <person name="Lin M."/>
            <person name="Huang H."/>
            <person name="Deng H."/>
            <person name="Wang Z.W."/>
            <person name="Zhu S.L."/>
            <person name="Zhao X."/>
            <person name="Deng C."/>
            <person name="Niu S.C."/>
            <person name="Huang J."/>
            <person name="Wang M."/>
            <person name="Liu G.H."/>
            <person name="Yang H.J."/>
            <person name="Xiao X.J."/>
            <person name="Hsiao Y.Y."/>
            <person name="Wu W.L."/>
            <person name="Chen Y.Y."/>
            <person name="Mitsuda N."/>
            <person name="Ohme-Takagi M."/>
            <person name="Luo Y.B."/>
            <person name="Van de Peer Y."/>
            <person name="Liu Z.J."/>
        </authorList>
    </citation>
    <scope>NUCLEOTIDE SEQUENCE [LARGE SCALE GENOMIC DNA]</scope>
    <source>
        <tissue evidence="2">The whole plant</tissue>
    </source>
</reference>
<protein>
    <submittedName>
        <fullName evidence="2">Protein FAR1-RELATED SEQUENCE 5</fullName>
    </submittedName>
</protein>
<proteinExistence type="predicted"/>
<organism evidence="2 3">
    <name type="scientific">Dendrobium catenatum</name>
    <dbReference type="NCBI Taxonomy" id="906689"/>
    <lineage>
        <taxon>Eukaryota</taxon>
        <taxon>Viridiplantae</taxon>
        <taxon>Streptophyta</taxon>
        <taxon>Embryophyta</taxon>
        <taxon>Tracheophyta</taxon>
        <taxon>Spermatophyta</taxon>
        <taxon>Magnoliopsida</taxon>
        <taxon>Liliopsida</taxon>
        <taxon>Asparagales</taxon>
        <taxon>Orchidaceae</taxon>
        <taxon>Epidendroideae</taxon>
        <taxon>Malaxideae</taxon>
        <taxon>Dendrobiinae</taxon>
        <taxon>Dendrobium</taxon>
    </lineage>
</organism>
<dbReference type="PANTHER" id="PTHR47718">
    <property type="entry name" value="OS01G0519700 PROTEIN"/>
    <property type="match status" value="1"/>
</dbReference>